<sequence length="107" mass="12171">MSSQIHPGMEGLDFLLSILYNSARSIRTEYFGVSYNLGFLFGTFIRTIYWSCSAAKLCHPHITPRCLPSTKYCCRKVSIGMALPSNHFPIPQKLMAQRKSAMNYDQD</sequence>
<gene>
    <name evidence="1" type="ORF">OIU77_006553</name>
</gene>
<evidence type="ECO:0000313" key="2">
    <source>
        <dbReference type="Proteomes" id="UP001141253"/>
    </source>
</evidence>
<reference evidence="1" key="2">
    <citation type="journal article" date="2023" name="Int. J. Mol. Sci.">
        <title>De Novo Assembly and Annotation of 11 Diverse Shrub Willow (Salix) Genomes Reveals Novel Gene Organization in Sex-Linked Regions.</title>
        <authorList>
            <person name="Hyden B."/>
            <person name="Feng K."/>
            <person name="Yates T.B."/>
            <person name="Jawdy S."/>
            <person name="Cereghino C."/>
            <person name="Smart L.B."/>
            <person name="Muchero W."/>
        </authorList>
    </citation>
    <scope>NUCLEOTIDE SEQUENCE</scope>
    <source>
        <tissue evidence="1">Shoot tip</tissue>
    </source>
</reference>
<organism evidence="1 2">
    <name type="scientific">Salix suchowensis</name>
    <dbReference type="NCBI Taxonomy" id="1278906"/>
    <lineage>
        <taxon>Eukaryota</taxon>
        <taxon>Viridiplantae</taxon>
        <taxon>Streptophyta</taxon>
        <taxon>Embryophyta</taxon>
        <taxon>Tracheophyta</taxon>
        <taxon>Spermatophyta</taxon>
        <taxon>Magnoliopsida</taxon>
        <taxon>eudicotyledons</taxon>
        <taxon>Gunneridae</taxon>
        <taxon>Pentapetalae</taxon>
        <taxon>rosids</taxon>
        <taxon>fabids</taxon>
        <taxon>Malpighiales</taxon>
        <taxon>Salicaceae</taxon>
        <taxon>Saliceae</taxon>
        <taxon>Salix</taxon>
    </lineage>
</organism>
<dbReference type="Proteomes" id="UP001141253">
    <property type="component" value="Chromosome 19"/>
</dbReference>
<evidence type="ECO:0000313" key="1">
    <source>
        <dbReference type="EMBL" id="KAJ6348991.1"/>
    </source>
</evidence>
<keyword evidence="2" id="KW-1185">Reference proteome</keyword>
<comment type="caution">
    <text evidence="1">The sequence shown here is derived from an EMBL/GenBank/DDBJ whole genome shotgun (WGS) entry which is preliminary data.</text>
</comment>
<name>A0ABQ9AMK6_9ROSI</name>
<proteinExistence type="predicted"/>
<dbReference type="EMBL" id="JAPFFI010000018">
    <property type="protein sequence ID" value="KAJ6348991.1"/>
    <property type="molecule type" value="Genomic_DNA"/>
</dbReference>
<reference evidence="1" key="1">
    <citation type="submission" date="2022-10" db="EMBL/GenBank/DDBJ databases">
        <authorList>
            <person name="Hyden B.L."/>
            <person name="Feng K."/>
            <person name="Yates T."/>
            <person name="Jawdy S."/>
            <person name="Smart L.B."/>
            <person name="Muchero W."/>
        </authorList>
    </citation>
    <scope>NUCLEOTIDE SEQUENCE</scope>
    <source>
        <tissue evidence="1">Shoot tip</tissue>
    </source>
</reference>
<protein>
    <submittedName>
        <fullName evidence="1">Uncharacterized protein</fullName>
    </submittedName>
</protein>
<accession>A0ABQ9AMK6</accession>